<feature type="transmembrane region" description="Helical" evidence="6">
    <location>
        <begin position="298"/>
        <end position="321"/>
    </location>
</feature>
<evidence type="ECO:0000256" key="1">
    <source>
        <dbReference type="ARBA" id="ARBA00004141"/>
    </source>
</evidence>
<dbReference type="Pfam" id="PF02096">
    <property type="entry name" value="60KD_IMP"/>
    <property type="match status" value="1"/>
</dbReference>
<protein>
    <submittedName>
        <fullName evidence="9">Cytochrome c oxidase assembly protein COX18, mitochondrial isoform X1</fullName>
    </submittedName>
</protein>
<evidence type="ECO:0000256" key="3">
    <source>
        <dbReference type="ARBA" id="ARBA00022989"/>
    </source>
</evidence>
<evidence type="ECO:0000259" key="7">
    <source>
        <dbReference type="Pfam" id="PF02096"/>
    </source>
</evidence>
<accession>A0A6J3KL48</accession>
<dbReference type="GeneID" id="117235705"/>
<dbReference type="GO" id="GO:0033617">
    <property type="term" value="P:mitochondrial respiratory chain complex IV assembly"/>
    <property type="evidence" value="ECO:0007669"/>
    <property type="project" value="TreeGrafter"/>
</dbReference>
<comment type="similarity">
    <text evidence="5">Belongs to the OXA1/ALB3/YidC family.</text>
</comment>
<gene>
    <name evidence="9" type="primary">LOC117235705</name>
</gene>
<keyword evidence="4 6" id="KW-0472">Membrane</keyword>
<evidence type="ECO:0000256" key="4">
    <source>
        <dbReference type="ARBA" id="ARBA00023136"/>
    </source>
</evidence>
<dbReference type="GO" id="GO:0032979">
    <property type="term" value="P:protein insertion into mitochondrial inner membrane from matrix"/>
    <property type="evidence" value="ECO:0007669"/>
    <property type="project" value="TreeGrafter"/>
</dbReference>
<proteinExistence type="inferred from homology"/>
<organism evidence="8 9">
    <name type="scientific">Bombus vosnesenskii</name>
    <dbReference type="NCBI Taxonomy" id="207650"/>
    <lineage>
        <taxon>Eukaryota</taxon>
        <taxon>Metazoa</taxon>
        <taxon>Ecdysozoa</taxon>
        <taxon>Arthropoda</taxon>
        <taxon>Hexapoda</taxon>
        <taxon>Insecta</taxon>
        <taxon>Pterygota</taxon>
        <taxon>Neoptera</taxon>
        <taxon>Endopterygota</taxon>
        <taxon>Hymenoptera</taxon>
        <taxon>Apocrita</taxon>
        <taxon>Aculeata</taxon>
        <taxon>Apoidea</taxon>
        <taxon>Anthophila</taxon>
        <taxon>Apidae</taxon>
        <taxon>Bombus</taxon>
        <taxon>Pyrobombus</taxon>
    </lineage>
</organism>
<evidence type="ECO:0000313" key="9">
    <source>
        <dbReference type="RefSeq" id="XP_033353887.1"/>
    </source>
</evidence>
<dbReference type="PANTHER" id="PTHR12428">
    <property type="entry name" value="OXA1"/>
    <property type="match status" value="1"/>
</dbReference>
<evidence type="ECO:0000313" key="8">
    <source>
        <dbReference type="Proteomes" id="UP000504631"/>
    </source>
</evidence>
<dbReference type="GO" id="GO:0005743">
    <property type="term" value="C:mitochondrial inner membrane"/>
    <property type="evidence" value="ECO:0007669"/>
    <property type="project" value="TreeGrafter"/>
</dbReference>
<evidence type="ECO:0000256" key="2">
    <source>
        <dbReference type="ARBA" id="ARBA00022692"/>
    </source>
</evidence>
<comment type="subcellular location">
    <subcellularLocation>
        <location evidence="1 5">Membrane</location>
        <topology evidence="1 5">Multi-pass membrane protein</topology>
    </subcellularLocation>
</comment>
<keyword evidence="8" id="KW-1185">Reference proteome</keyword>
<keyword evidence="3 6" id="KW-1133">Transmembrane helix</keyword>
<dbReference type="GO" id="GO:0032977">
    <property type="term" value="F:membrane insertase activity"/>
    <property type="evidence" value="ECO:0007669"/>
    <property type="project" value="InterPro"/>
</dbReference>
<dbReference type="Proteomes" id="UP000504631">
    <property type="component" value="Unplaced"/>
</dbReference>
<dbReference type="AlphaFoldDB" id="A0A6J3KL48"/>
<reference evidence="9" key="1">
    <citation type="submission" date="2025-08" db="UniProtKB">
        <authorList>
            <consortium name="RefSeq"/>
        </authorList>
    </citation>
    <scope>IDENTIFICATION</scope>
    <source>
        <tissue evidence="9">Muscle</tissue>
    </source>
</reference>
<feature type="domain" description="Membrane insertase YidC/Oxa/ALB C-terminal" evidence="7">
    <location>
        <begin position="153"/>
        <end position="370"/>
    </location>
</feature>
<feature type="transmembrane region" description="Helical" evidence="6">
    <location>
        <begin position="333"/>
        <end position="357"/>
    </location>
</feature>
<dbReference type="InterPro" id="IPR001708">
    <property type="entry name" value="YidC/ALB3/OXA1/COX18"/>
</dbReference>
<dbReference type="PANTHER" id="PTHR12428:SF65">
    <property type="entry name" value="CYTOCHROME C OXIDASE ASSEMBLY PROTEIN COX18, MITOCHONDRIAL"/>
    <property type="match status" value="1"/>
</dbReference>
<dbReference type="KEGG" id="bvk:117235705"/>
<dbReference type="RefSeq" id="XP_033353887.1">
    <property type="nucleotide sequence ID" value="XM_033497996.1"/>
</dbReference>
<evidence type="ECO:0000256" key="5">
    <source>
        <dbReference type="RuleBase" id="RU003945"/>
    </source>
</evidence>
<name>A0A6J3KL48_9HYME</name>
<evidence type="ECO:0000256" key="6">
    <source>
        <dbReference type="SAM" id="Phobius"/>
    </source>
</evidence>
<keyword evidence="2 5" id="KW-0812">Transmembrane</keyword>
<sequence length="412" mass="47732">MNVRIFKKIQLDFKCNSSIFVKHPRSIHYISNASPLNVYKNHFLNSKVLMGYFSNKRNFSNTQNAVLHQQLHPKVFQRSLLCNKDVVLISKIPSNCYPTAINSIRQYSNSGPAVVNEAIKYNGGIFQMISESICVEWVTEAFRYMHYQTGLPWWASIILTTIITRTFINLPLNILDLHNRAKQENLKDEMMDIAEKVRRKVDKEVVSSQLSPVRAIALYTREISKEQKRLYIRDNCHPFKSVAMVLLQAPIWISFSVAVRNMCYVLPQISPATVKDFQELTTGGFGWIQNLVDIDHFFILPILFGFSHLVTMEVNYVLFKIKDSRFNRIYKNFCRVLIVCFVPIMACLPSCLSLFWITNNCYGLLQNVVLLSPKVRKLLRIPKTDSDLRHPYQELHKRLLGKFSLTRSVAKA</sequence>
<dbReference type="InterPro" id="IPR028055">
    <property type="entry name" value="YidC/Oxa/ALB_C"/>
</dbReference>
<dbReference type="CDD" id="cd20069">
    <property type="entry name" value="5TM_Oxa1-like"/>
    <property type="match status" value="1"/>
</dbReference>